<dbReference type="GO" id="GO:0005737">
    <property type="term" value="C:cytoplasm"/>
    <property type="evidence" value="ECO:0007669"/>
    <property type="project" value="UniProtKB-SubCell"/>
</dbReference>
<comment type="catalytic activity">
    <reaction evidence="7">
        <text>tRNA(Asp) + L-aspartate + ATP = L-aspartyl-tRNA(Asp) + AMP + diphosphate</text>
        <dbReference type="Rhea" id="RHEA:19649"/>
        <dbReference type="Rhea" id="RHEA-COMP:9660"/>
        <dbReference type="Rhea" id="RHEA-COMP:9678"/>
        <dbReference type="ChEBI" id="CHEBI:29991"/>
        <dbReference type="ChEBI" id="CHEBI:30616"/>
        <dbReference type="ChEBI" id="CHEBI:33019"/>
        <dbReference type="ChEBI" id="CHEBI:78442"/>
        <dbReference type="ChEBI" id="CHEBI:78516"/>
        <dbReference type="ChEBI" id="CHEBI:456215"/>
        <dbReference type="EC" id="6.1.1.12"/>
    </reaction>
</comment>
<keyword evidence="5 7" id="KW-0648">Protein biosynthesis</keyword>
<keyword evidence="6 7" id="KW-0030">Aminoacyl-tRNA synthetase</keyword>
<name>A0A7V3KNS7_UNCW3</name>
<proteinExistence type="inferred from homology"/>
<evidence type="ECO:0000256" key="3">
    <source>
        <dbReference type="ARBA" id="ARBA00022741"/>
    </source>
</evidence>
<evidence type="ECO:0000256" key="5">
    <source>
        <dbReference type="ARBA" id="ARBA00022917"/>
    </source>
</evidence>
<feature type="binding site" evidence="7">
    <location>
        <begin position="519"/>
        <end position="522"/>
    </location>
    <ligand>
        <name>ATP</name>
        <dbReference type="ChEBI" id="CHEBI:30616"/>
    </ligand>
</feature>
<dbReference type="InterPro" id="IPR047089">
    <property type="entry name" value="Asp-tRNA-ligase_1_N"/>
</dbReference>
<dbReference type="SUPFAM" id="SSF50249">
    <property type="entry name" value="Nucleic acid-binding proteins"/>
    <property type="match status" value="1"/>
</dbReference>
<feature type="binding site" evidence="7">
    <location>
        <position position="229"/>
    </location>
    <ligand>
        <name>ATP</name>
        <dbReference type="ChEBI" id="CHEBI:30616"/>
    </ligand>
</feature>
<dbReference type="Pfam" id="PF01336">
    <property type="entry name" value="tRNA_anti-codon"/>
    <property type="match status" value="1"/>
</dbReference>
<keyword evidence="2 7" id="KW-0436">Ligase</keyword>
<comment type="function">
    <text evidence="7">Catalyzes the attachment of L-aspartate to tRNA(Asp) in a two-step reaction: L-aspartate is first activated by ATP to form Asp-AMP and then transferred to the acceptor end of tRNA(Asp).</text>
</comment>
<feature type="binding site" evidence="7">
    <location>
        <position position="174"/>
    </location>
    <ligand>
        <name>L-aspartate</name>
        <dbReference type="ChEBI" id="CHEBI:29991"/>
    </ligand>
</feature>
<dbReference type="InterPro" id="IPR004115">
    <property type="entry name" value="GAD-like_sf"/>
</dbReference>
<dbReference type="HAMAP" id="MF_00044">
    <property type="entry name" value="Asp_tRNA_synth_type1"/>
    <property type="match status" value="1"/>
</dbReference>
<dbReference type="AlphaFoldDB" id="A0A7V3KNS7"/>
<comment type="subunit">
    <text evidence="7">Homodimer.</text>
</comment>
<accession>A0A7V3KNS7</accession>
<dbReference type="SUPFAM" id="SSF55261">
    <property type="entry name" value="GAD domain-like"/>
    <property type="match status" value="1"/>
</dbReference>
<dbReference type="GO" id="GO:0003676">
    <property type="term" value="F:nucleic acid binding"/>
    <property type="evidence" value="ECO:0007669"/>
    <property type="project" value="InterPro"/>
</dbReference>
<dbReference type="InterPro" id="IPR029351">
    <property type="entry name" value="GAD_dom"/>
</dbReference>
<dbReference type="Gene3D" id="2.40.50.140">
    <property type="entry name" value="Nucleic acid-binding proteins"/>
    <property type="match status" value="1"/>
</dbReference>
<dbReference type="GO" id="GO:0005524">
    <property type="term" value="F:ATP binding"/>
    <property type="evidence" value="ECO:0007669"/>
    <property type="project" value="UniProtKB-UniRule"/>
</dbReference>
<dbReference type="Gene3D" id="3.30.930.10">
    <property type="entry name" value="Bira Bifunctional Protein, Domain 2"/>
    <property type="match status" value="1"/>
</dbReference>
<feature type="binding site" evidence="7">
    <location>
        <begin position="220"/>
        <end position="222"/>
    </location>
    <ligand>
        <name>ATP</name>
        <dbReference type="ChEBI" id="CHEBI:30616"/>
    </ligand>
</feature>
<keyword evidence="7" id="KW-0963">Cytoplasm</keyword>
<evidence type="ECO:0000256" key="4">
    <source>
        <dbReference type="ARBA" id="ARBA00022840"/>
    </source>
</evidence>
<evidence type="ECO:0000256" key="1">
    <source>
        <dbReference type="ARBA" id="ARBA00006303"/>
    </source>
</evidence>
<dbReference type="PANTHER" id="PTHR22594">
    <property type="entry name" value="ASPARTYL/LYSYL-TRNA SYNTHETASE"/>
    <property type="match status" value="1"/>
</dbReference>
<gene>
    <name evidence="7 9" type="primary">aspS</name>
    <name evidence="9" type="ORF">ENV38_04115</name>
</gene>
<dbReference type="InterPro" id="IPR012340">
    <property type="entry name" value="NA-bd_OB-fold"/>
</dbReference>
<evidence type="ECO:0000256" key="2">
    <source>
        <dbReference type="ARBA" id="ARBA00022598"/>
    </source>
</evidence>
<reference evidence="9" key="1">
    <citation type="journal article" date="2020" name="mSystems">
        <title>Genome- and Community-Level Interaction Insights into Carbon Utilization and Element Cycling Functions of Hydrothermarchaeota in Hydrothermal Sediment.</title>
        <authorList>
            <person name="Zhou Z."/>
            <person name="Liu Y."/>
            <person name="Xu W."/>
            <person name="Pan J."/>
            <person name="Luo Z.H."/>
            <person name="Li M."/>
        </authorList>
    </citation>
    <scope>NUCLEOTIDE SEQUENCE [LARGE SCALE GENOMIC DNA]</scope>
    <source>
        <strain evidence="9">SpSt-754</strain>
    </source>
</reference>
<dbReference type="CDD" id="cd04317">
    <property type="entry name" value="EcAspRS_like_N"/>
    <property type="match status" value="1"/>
</dbReference>
<comment type="caution">
    <text evidence="9">The sequence shown here is derived from an EMBL/GenBank/DDBJ whole genome shotgun (WGS) entry which is preliminary data.</text>
</comment>
<comment type="subcellular location">
    <subcellularLocation>
        <location evidence="7">Cytoplasm</location>
    </subcellularLocation>
</comment>
<dbReference type="NCBIfam" id="TIGR00459">
    <property type="entry name" value="aspS_bact"/>
    <property type="match status" value="1"/>
</dbReference>
<protein>
    <recommendedName>
        <fullName evidence="7">Aspartate--tRNA ligase</fullName>
        <ecNumber evidence="7">6.1.1.12</ecNumber>
    </recommendedName>
    <alternativeName>
        <fullName evidence="7">Aspartyl-tRNA synthetase</fullName>
        <shortName evidence="7">AspRS</shortName>
    </alternativeName>
</protein>
<dbReference type="SUPFAM" id="SSF55681">
    <property type="entry name" value="Class II aaRS and biotin synthetases"/>
    <property type="match status" value="1"/>
</dbReference>
<dbReference type="PROSITE" id="PS50862">
    <property type="entry name" value="AA_TRNA_LIGASE_II"/>
    <property type="match status" value="1"/>
</dbReference>
<keyword evidence="4 7" id="KW-0067">ATP-binding</keyword>
<dbReference type="InterPro" id="IPR004524">
    <property type="entry name" value="Asp-tRNA-ligase_1"/>
</dbReference>
<dbReference type="PANTHER" id="PTHR22594:SF5">
    <property type="entry name" value="ASPARTATE--TRNA LIGASE, MITOCHONDRIAL"/>
    <property type="match status" value="1"/>
</dbReference>
<evidence type="ECO:0000313" key="9">
    <source>
        <dbReference type="EMBL" id="HGB36069.1"/>
    </source>
</evidence>
<dbReference type="InterPro" id="IPR045864">
    <property type="entry name" value="aa-tRNA-synth_II/BPL/LPL"/>
</dbReference>
<sequence length="570" mass="66175">MLRTHTCGELNLGHCGQKVTLAGWVRRLRDLGGVIFIELRDRYGSIQVVIEPDRKDLIKKAKDIGLYYVIKVSGIVRKRPPEMVNPSMPTGDIEVEAHDLEVLNTTPPLPFLPEDDIKVQEETRLLWRFLDLRRPFMQRNLIFRHQMLQLVRNYLSSKGFLEIETPFLTKSTPEGARDFIVPSRNFPGKFYALPQSPQMYKQILMSAGFDRYFQIVRCFRDEDLRQDRQPEFTQIDLEMSFPEVEDIFSLIEGMFKLIFKELLNFDLPTPFERMTYHEAMTRFGSDKPDLRIKEEIRDLTGIFKGTSNEILRKTIEDGGKVLAIRSDRDFSRKEIEDIRQSMIKEGAKGVLYFKVQDGQFSGQLAKFIPEGINLENGFYFVIAGPDNYRTYNYLGKLRSMVLKPEETGFRFLWIYDFPLFEWNEEEQRIEPCHHMFTQPKEEHIPLLDTDPLKVIGKQYDLVLNGVEIASGSIRNHDVNLQRKIMQIIGLSEERIERNFGFLLKALEYGAPPHGGIALGFDRIVAMLLGMESIRDCIAFPKTTSAQALFENAPSEVDKKQLEELHLKIED</sequence>
<feature type="binding site" evidence="7">
    <location>
        <position position="474"/>
    </location>
    <ligand>
        <name>L-aspartate</name>
        <dbReference type="ChEBI" id="CHEBI:29991"/>
    </ligand>
</feature>
<comment type="caution">
    <text evidence="7">Lacks conserved residue(s) required for the propagation of feature annotation.</text>
</comment>
<dbReference type="Pfam" id="PF00152">
    <property type="entry name" value="tRNA-synt_2"/>
    <property type="match status" value="1"/>
</dbReference>
<dbReference type="GO" id="GO:0006422">
    <property type="term" value="P:aspartyl-tRNA aminoacylation"/>
    <property type="evidence" value="ECO:0007669"/>
    <property type="project" value="UniProtKB-UniRule"/>
</dbReference>
<evidence type="ECO:0000256" key="7">
    <source>
        <dbReference type="HAMAP-Rule" id="MF_00044"/>
    </source>
</evidence>
<dbReference type="NCBIfam" id="NF001750">
    <property type="entry name" value="PRK00476.1"/>
    <property type="match status" value="1"/>
</dbReference>
<dbReference type="EMBL" id="DTGD01000152">
    <property type="protein sequence ID" value="HGB36069.1"/>
    <property type="molecule type" value="Genomic_DNA"/>
</dbReference>
<dbReference type="Gene3D" id="3.30.1360.30">
    <property type="entry name" value="GAD-like domain"/>
    <property type="match status" value="1"/>
</dbReference>
<dbReference type="InterPro" id="IPR047090">
    <property type="entry name" value="AspRS_core"/>
</dbReference>
<dbReference type="GO" id="GO:0004815">
    <property type="term" value="F:aspartate-tRNA ligase activity"/>
    <property type="evidence" value="ECO:0007669"/>
    <property type="project" value="UniProtKB-UniRule"/>
</dbReference>
<evidence type="ECO:0000259" key="8">
    <source>
        <dbReference type="PROSITE" id="PS50862"/>
    </source>
</evidence>
<dbReference type="PRINTS" id="PR01042">
    <property type="entry name" value="TRNASYNTHASP"/>
</dbReference>
<dbReference type="InterPro" id="IPR006195">
    <property type="entry name" value="aa-tRNA-synth_II"/>
</dbReference>
<dbReference type="Pfam" id="PF02938">
    <property type="entry name" value="GAD"/>
    <property type="match status" value="1"/>
</dbReference>
<feature type="binding site" evidence="7">
    <location>
        <position position="433"/>
    </location>
    <ligand>
        <name>L-aspartate</name>
        <dbReference type="ChEBI" id="CHEBI:29991"/>
    </ligand>
</feature>
<dbReference type="EC" id="6.1.1.12" evidence="7"/>
<dbReference type="InterPro" id="IPR004364">
    <property type="entry name" value="Aa-tRNA-synt_II"/>
</dbReference>
<comment type="similarity">
    <text evidence="1 7">Belongs to the class-II aminoacyl-tRNA synthetase family. Type 1 subfamily.</text>
</comment>
<evidence type="ECO:0000256" key="6">
    <source>
        <dbReference type="ARBA" id="ARBA00023146"/>
    </source>
</evidence>
<feature type="binding site" evidence="7">
    <location>
        <position position="467"/>
    </location>
    <ligand>
        <name>ATP</name>
        <dbReference type="ChEBI" id="CHEBI:30616"/>
    </ligand>
</feature>
<organism evidence="9">
    <name type="scientific">candidate division WOR-3 bacterium</name>
    <dbReference type="NCBI Taxonomy" id="2052148"/>
    <lineage>
        <taxon>Bacteria</taxon>
        <taxon>Bacteria division WOR-3</taxon>
    </lineage>
</organism>
<feature type="domain" description="Aminoacyl-transfer RNA synthetases class-II family profile" evidence="8">
    <location>
        <begin position="147"/>
        <end position="540"/>
    </location>
</feature>
<feature type="region of interest" description="Aspartate" evidence="7">
    <location>
        <begin position="198"/>
        <end position="201"/>
    </location>
</feature>
<keyword evidence="3 7" id="KW-0547">Nucleotide-binding</keyword>
<dbReference type="InterPro" id="IPR004365">
    <property type="entry name" value="NA-bd_OB_tRNA"/>
</dbReference>
<dbReference type="InterPro" id="IPR002312">
    <property type="entry name" value="Asp/Asn-tRNA-synth_IIb"/>
</dbReference>
<dbReference type="CDD" id="cd00777">
    <property type="entry name" value="AspRS_core"/>
    <property type="match status" value="1"/>
</dbReference>
<feature type="binding site" evidence="7">
    <location>
        <position position="220"/>
    </location>
    <ligand>
        <name>L-aspartate</name>
        <dbReference type="ChEBI" id="CHEBI:29991"/>
    </ligand>
</feature>